<keyword evidence="3" id="KW-1185">Reference proteome</keyword>
<accession>A0A1U9NI17</accession>
<feature type="chain" id="PRO_5012097986" description="Peptidase M11 gametolysin domain-containing protein" evidence="1">
    <location>
        <begin position="24"/>
        <end position="453"/>
    </location>
</feature>
<keyword evidence="1" id="KW-0732">Signal</keyword>
<dbReference type="OrthoDB" id="1182309at2"/>
<dbReference type="SUPFAM" id="SSF55486">
    <property type="entry name" value="Metalloproteases ('zincins'), catalytic domain"/>
    <property type="match status" value="1"/>
</dbReference>
<organism evidence="2 3">
    <name type="scientific">Anaerohalosphaera lusitana</name>
    <dbReference type="NCBI Taxonomy" id="1936003"/>
    <lineage>
        <taxon>Bacteria</taxon>
        <taxon>Pseudomonadati</taxon>
        <taxon>Planctomycetota</taxon>
        <taxon>Phycisphaerae</taxon>
        <taxon>Sedimentisphaerales</taxon>
        <taxon>Anaerohalosphaeraceae</taxon>
        <taxon>Anaerohalosphaera</taxon>
    </lineage>
</organism>
<dbReference type="GO" id="GO:0008237">
    <property type="term" value="F:metallopeptidase activity"/>
    <property type="evidence" value="ECO:0007669"/>
    <property type="project" value="InterPro"/>
</dbReference>
<evidence type="ECO:0008006" key="4">
    <source>
        <dbReference type="Google" id="ProtNLM"/>
    </source>
</evidence>
<dbReference type="EMBL" id="CP019791">
    <property type="protein sequence ID" value="AQT67156.1"/>
    <property type="molecule type" value="Genomic_DNA"/>
</dbReference>
<dbReference type="AlphaFoldDB" id="A0A1U9NI17"/>
<sequence length="453" mass="49274" precursor="true">MGRRYSVLTAVVMIAGMFLAGSAAEASFPDGLTQKVTHEGETITLDLVRESVRGKNFEVLVQKADGSFEKREVSAPRTYVGMVKEDPGAFAAGILRSDGQFKGKVYFSRGQTWFTLGDKVVGNRGLREPNFKMPSMSSVVPGTAGSKSYIFDVAVDADWRYFNRVGSVEKCVEMIEFSFVNVRIIYLRDTLLMPAIGRVLIRAEKEQCPYQGTNGTKILPIVRKEWNEKYKDVERDLVACVTPAIGGGVAWVGVVGTGNGYSVNGVAGDNSFDVVWRHELGHNWAVHDHHANSCEGPTLNCGNAYGRFSGAEVQSVFKHRDNKLNLLEKAGVYDTINMPPYAALDVIEESEEGYKLIVDVIANDHDANGHAVSLEGCDGESVKGGKIEIVEGSSGSREVVYTAPEKGLAGMDHFFYTVKDETGKIARGVVFVKGLKEESETAKKDGGGKEEGA</sequence>
<evidence type="ECO:0000313" key="3">
    <source>
        <dbReference type="Proteomes" id="UP000189674"/>
    </source>
</evidence>
<dbReference type="InterPro" id="IPR024079">
    <property type="entry name" value="MetalloPept_cat_dom_sf"/>
</dbReference>
<name>A0A1U9NI17_9BACT</name>
<evidence type="ECO:0000256" key="1">
    <source>
        <dbReference type="SAM" id="SignalP"/>
    </source>
</evidence>
<feature type="signal peptide" evidence="1">
    <location>
        <begin position="1"/>
        <end position="23"/>
    </location>
</feature>
<protein>
    <recommendedName>
        <fullName evidence="4">Peptidase M11 gametolysin domain-containing protein</fullName>
    </recommendedName>
</protein>
<dbReference type="Gene3D" id="3.40.390.10">
    <property type="entry name" value="Collagenase (Catalytic Domain)"/>
    <property type="match status" value="1"/>
</dbReference>
<proteinExistence type="predicted"/>
<dbReference type="Proteomes" id="UP000189674">
    <property type="component" value="Chromosome"/>
</dbReference>
<reference evidence="3" key="1">
    <citation type="submission" date="2017-02" db="EMBL/GenBank/DDBJ databases">
        <title>Comparative genomics and description of representatives of a novel lineage of planctomycetes thriving in anoxic sediments.</title>
        <authorList>
            <person name="Spring S."/>
            <person name="Bunk B."/>
            <person name="Sproer C."/>
        </authorList>
    </citation>
    <scope>NUCLEOTIDE SEQUENCE [LARGE SCALE GENOMIC DNA]</scope>
    <source>
        <strain evidence="3">ST-NAGAB-D1</strain>
    </source>
</reference>
<dbReference type="Pfam" id="PF17963">
    <property type="entry name" value="Big_9"/>
    <property type="match status" value="1"/>
</dbReference>
<dbReference type="RefSeq" id="WP_146659172.1">
    <property type="nucleotide sequence ID" value="NZ_CP019791.1"/>
</dbReference>
<evidence type="ECO:0000313" key="2">
    <source>
        <dbReference type="EMBL" id="AQT67156.1"/>
    </source>
</evidence>
<dbReference type="KEGG" id="alus:STSP2_00299"/>
<gene>
    <name evidence="2" type="ORF">STSP2_00299</name>
</gene>
<dbReference type="Pfam" id="PF13688">
    <property type="entry name" value="Reprolysin_5"/>
    <property type="match status" value="1"/>
</dbReference>